<evidence type="ECO:0000259" key="2">
    <source>
        <dbReference type="Pfam" id="PF07760"/>
    </source>
</evidence>
<dbReference type="RefSeq" id="WP_310896289.1">
    <property type="nucleotide sequence ID" value="NZ_JAMQOM010000003.1"/>
</dbReference>
<dbReference type="InterPro" id="IPR011674">
    <property type="entry name" value="DUF1616"/>
</dbReference>
<reference evidence="3 4" key="1">
    <citation type="submission" date="2022-06" db="EMBL/GenBank/DDBJ databases">
        <title>Haloarcula sp. a new haloarchaeum isolate from saline soil.</title>
        <authorList>
            <person name="Strakova D."/>
            <person name="Galisteo C."/>
            <person name="Sanchez-Porro C."/>
            <person name="Ventosa A."/>
        </authorList>
    </citation>
    <scope>NUCLEOTIDE SEQUENCE [LARGE SCALE GENOMIC DNA]</scope>
    <source>
        <strain evidence="3 4">S1AR25-5A</strain>
    </source>
</reference>
<evidence type="ECO:0000313" key="4">
    <source>
        <dbReference type="Proteomes" id="UP001253439"/>
    </source>
</evidence>
<sequence>MADTPAWKLLLPRQLRHLPADLAGVIGIVILTNLAALLPVVSETRVRIVVGLVFVLFVPGYAFIAALFPEAGDGPTADDETVTNPEAEGIDGIDGIERVALSFGLSIALVPLVGLVLNFTPWGIRLVPILVSLSGLTLVLTAVAAVRRWALPPEERFRVPYRAWLSAGREELFSPASRTDAVLNVLLVLSILLATASVGYALTVPKEGERFSEFYLLTESEDGELVADNYPTEFQQGESGSLIVGIGNQEHERTEYTVIAELQRVERVGNQTRVQERSELRRFQPTLGHNETWHRQHEVTPGVTGERLRLQYLLYRGAPPETISQSTAYREVHLWINVTG</sequence>
<evidence type="ECO:0000313" key="3">
    <source>
        <dbReference type="EMBL" id="MDS0221653.1"/>
    </source>
</evidence>
<keyword evidence="1" id="KW-0472">Membrane</keyword>
<dbReference type="Proteomes" id="UP001253439">
    <property type="component" value="Unassembled WGS sequence"/>
</dbReference>
<dbReference type="AlphaFoldDB" id="A0AAE4EZI5"/>
<accession>A0AAE4EZI5</accession>
<gene>
    <name evidence="3" type="ORF">NDI54_09850</name>
</gene>
<dbReference type="EMBL" id="JAMQOM010000003">
    <property type="protein sequence ID" value="MDS0221653.1"/>
    <property type="molecule type" value="Genomic_DNA"/>
</dbReference>
<proteinExistence type="predicted"/>
<keyword evidence="1" id="KW-0812">Transmembrane</keyword>
<name>A0AAE4EZI5_9EURY</name>
<dbReference type="PIRSF" id="PIRSF018671">
    <property type="entry name" value="UCP018671"/>
    <property type="match status" value="1"/>
</dbReference>
<organism evidence="3 4">
    <name type="scientific">Haloarcula terrestris</name>
    <dbReference type="NCBI Taxonomy" id="2950533"/>
    <lineage>
        <taxon>Archaea</taxon>
        <taxon>Methanobacteriati</taxon>
        <taxon>Methanobacteriota</taxon>
        <taxon>Stenosarchaea group</taxon>
        <taxon>Halobacteria</taxon>
        <taxon>Halobacteriales</taxon>
        <taxon>Haloarculaceae</taxon>
        <taxon>Haloarcula</taxon>
    </lineage>
</organism>
<feature type="transmembrane region" description="Helical" evidence="1">
    <location>
        <begin position="20"/>
        <end position="41"/>
    </location>
</feature>
<protein>
    <submittedName>
        <fullName evidence="3">DUF1616 domain-containing protein</fullName>
    </submittedName>
</protein>
<keyword evidence="1" id="KW-1133">Transmembrane helix</keyword>
<keyword evidence="4" id="KW-1185">Reference proteome</keyword>
<dbReference type="InterPro" id="IPR014495">
    <property type="entry name" value="UCP018671"/>
</dbReference>
<dbReference type="Pfam" id="PF07760">
    <property type="entry name" value="DUF1616"/>
    <property type="match status" value="1"/>
</dbReference>
<feature type="transmembrane region" description="Helical" evidence="1">
    <location>
        <begin position="126"/>
        <end position="146"/>
    </location>
</feature>
<feature type="domain" description="DUF1616" evidence="2">
    <location>
        <begin position="25"/>
        <end position="337"/>
    </location>
</feature>
<feature type="transmembrane region" description="Helical" evidence="1">
    <location>
        <begin position="48"/>
        <end position="68"/>
    </location>
</feature>
<feature type="transmembrane region" description="Helical" evidence="1">
    <location>
        <begin position="181"/>
        <end position="202"/>
    </location>
</feature>
<feature type="transmembrane region" description="Helical" evidence="1">
    <location>
        <begin position="99"/>
        <end position="119"/>
    </location>
</feature>
<evidence type="ECO:0000256" key="1">
    <source>
        <dbReference type="SAM" id="Phobius"/>
    </source>
</evidence>
<comment type="caution">
    <text evidence="3">The sequence shown here is derived from an EMBL/GenBank/DDBJ whole genome shotgun (WGS) entry which is preliminary data.</text>
</comment>